<evidence type="ECO:0000256" key="3">
    <source>
        <dbReference type="ARBA" id="ARBA00023136"/>
    </source>
</evidence>
<feature type="transmembrane region" description="Helical" evidence="4">
    <location>
        <begin position="567"/>
        <end position="590"/>
    </location>
</feature>
<gene>
    <name evidence="6" type="ORF">RDWZM_009422</name>
</gene>
<proteinExistence type="predicted"/>
<feature type="chain" id="PRO_5040348388" description="Major facilitator superfamily (MFS) profile domain-containing protein" evidence="5">
    <location>
        <begin position="22"/>
        <end position="667"/>
    </location>
</feature>
<feature type="signal peptide" evidence="5">
    <location>
        <begin position="1"/>
        <end position="21"/>
    </location>
</feature>
<evidence type="ECO:0000256" key="5">
    <source>
        <dbReference type="SAM" id="SignalP"/>
    </source>
</evidence>
<dbReference type="EMBL" id="JAPWDV010000003">
    <property type="protein sequence ID" value="KAJ6218265.1"/>
    <property type="molecule type" value="Genomic_DNA"/>
</dbReference>
<dbReference type="Gene3D" id="1.20.1250.20">
    <property type="entry name" value="MFS general substrate transporter like domains"/>
    <property type="match status" value="2"/>
</dbReference>
<feature type="transmembrane region" description="Helical" evidence="4">
    <location>
        <begin position="543"/>
        <end position="561"/>
    </location>
</feature>
<dbReference type="SUPFAM" id="SSF103473">
    <property type="entry name" value="MFS general substrate transporter"/>
    <property type="match status" value="1"/>
</dbReference>
<feature type="transmembrane region" description="Helical" evidence="4">
    <location>
        <begin position="602"/>
        <end position="623"/>
    </location>
</feature>
<name>A0A9Q0M330_BLOTA</name>
<dbReference type="Proteomes" id="UP001142055">
    <property type="component" value="Chromosome 3"/>
</dbReference>
<dbReference type="GO" id="GO:0022857">
    <property type="term" value="F:transmembrane transporter activity"/>
    <property type="evidence" value="ECO:0007669"/>
    <property type="project" value="InterPro"/>
</dbReference>
<dbReference type="OMA" id="QCAYEIS"/>
<keyword evidence="7" id="KW-1185">Reference proteome</keyword>
<dbReference type="PROSITE" id="PS51257">
    <property type="entry name" value="PROKAR_LIPOPROTEIN"/>
    <property type="match status" value="1"/>
</dbReference>
<keyword evidence="1 4" id="KW-0812">Transmembrane</keyword>
<keyword evidence="5" id="KW-0732">Signal</keyword>
<evidence type="ECO:0000256" key="4">
    <source>
        <dbReference type="SAM" id="Phobius"/>
    </source>
</evidence>
<comment type="caution">
    <text evidence="6">The sequence shown here is derived from an EMBL/GenBank/DDBJ whole genome shotgun (WGS) entry which is preliminary data.</text>
</comment>
<feature type="transmembrane region" description="Helical" evidence="4">
    <location>
        <begin position="477"/>
        <end position="497"/>
    </location>
</feature>
<feature type="transmembrane region" description="Helical" evidence="4">
    <location>
        <begin position="629"/>
        <end position="652"/>
    </location>
</feature>
<evidence type="ECO:0000313" key="6">
    <source>
        <dbReference type="EMBL" id="KAJ6218265.1"/>
    </source>
</evidence>
<feature type="transmembrane region" description="Helical" evidence="4">
    <location>
        <begin position="318"/>
        <end position="334"/>
    </location>
</feature>
<dbReference type="Pfam" id="PF07690">
    <property type="entry name" value="MFS_1"/>
    <property type="match status" value="1"/>
</dbReference>
<accession>A0A9Q0M330</accession>
<dbReference type="InterPro" id="IPR011701">
    <property type="entry name" value="MFS"/>
</dbReference>
<dbReference type="PANTHER" id="PTHR23121">
    <property type="entry name" value="SODIUM-DEPENDENT GLUCOSE TRANSPORTER 1"/>
    <property type="match status" value="1"/>
</dbReference>
<keyword evidence="2 4" id="KW-1133">Transmembrane helix</keyword>
<dbReference type="AlphaFoldDB" id="A0A9Q0M330"/>
<dbReference type="InterPro" id="IPR036259">
    <property type="entry name" value="MFS_trans_sf"/>
</dbReference>
<evidence type="ECO:0008006" key="8">
    <source>
        <dbReference type="Google" id="ProtNLM"/>
    </source>
</evidence>
<sequence>MMKLVFAFALLCAFVPSGLLACKTIEEIDQCAYEISFLENRDLKVPSNDGEVIAMCDKGKAGVKCLKDEAVACMTGPMKSITIKVLNDLENHLNVRCDSPPHRADFLKHVQCFTDAAKADEIRLCSDKHMVMMEKVSNMPKDNRLGGACCTAHSMRECVISKITDLCSGETGDYFNDMISEVTEENMQVVCNEYINLDQCNSKYDPASWGQLKAIADSHDVSALKSHKYKTVIPTILTSIKMADQSNKKLNLIYTIGIYLNHFAFGITSNVIWAALVDIGYIYNTPSQVTSYLVTFNSLGYLLGSISGSLYKWLNRQLTIVILVSSLAFTTSLVPYYGSLWLLFVCMVLNGIGGGTWDSNNNVWLVEMWPRINAPIIQASQFMYGAGTIVGPILVSPYVHGENTNTSYVSPDERKRSLALPFIGTGIIQIIVPIIFLILFLIRPYTKNNEINHTLDEVQPQLENVNRRSESKRALKLIMVAICLGTYDAAEIGYFFFSPSMFQYSKVLSAEEGAHVLSVLSAAYTIGRLVTAFISIKIRPDVIISYHFVIVIIAQSILFFGHDSPPLIYVGTVILGYGFSAMWPAILAFTDRYFRLSNRVGSLLFFFAGVFSLFTPFIVGPFLESNPLVLYAFEGFYILVSIILFIILRIWIGFHEPNEKSFSIFNK</sequence>
<evidence type="ECO:0000256" key="2">
    <source>
        <dbReference type="ARBA" id="ARBA00022989"/>
    </source>
</evidence>
<feature type="transmembrane region" description="Helical" evidence="4">
    <location>
        <begin position="517"/>
        <end position="536"/>
    </location>
</feature>
<reference evidence="6" key="1">
    <citation type="submission" date="2022-12" db="EMBL/GenBank/DDBJ databases">
        <title>Genome assemblies of Blomia tropicalis.</title>
        <authorList>
            <person name="Cui Y."/>
        </authorList>
    </citation>
    <scope>NUCLEOTIDE SEQUENCE</scope>
    <source>
        <tissue evidence="6">Adult mites</tissue>
    </source>
</reference>
<feature type="transmembrane region" description="Helical" evidence="4">
    <location>
        <begin position="292"/>
        <end position="311"/>
    </location>
</feature>
<organism evidence="6 7">
    <name type="scientific">Blomia tropicalis</name>
    <name type="common">Mite</name>
    <dbReference type="NCBI Taxonomy" id="40697"/>
    <lineage>
        <taxon>Eukaryota</taxon>
        <taxon>Metazoa</taxon>
        <taxon>Ecdysozoa</taxon>
        <taxon>Arthropoda</taxon>
        <taxon>Chelicerata</taxon>
        <taxon>Arachnida</taxon>
        <taxon>Acari</taxon>
        <taxon>Acariformes</taxon>
        <taxon>Sarcoptiformes</taxon>
        <taxon>Astigmata</taxon>
        <taxon>Glycyphagoidea</taxon>
        <taxon>Echimyopodidae</taxon>
        <taxon>Blomia</taxon>
    </lineage>
</organism>
<dbReference type="PANTHER" id="PTHR23121:SF9">
    <property type="entry name" value="SODIUM-DEPENDENT GLUCOSE TRANSPORTER 1"/>
    <property type="match status" value="1"/>
</dbReference>
<feature type="transmembrane region" description="Helical" evidence="4">
    <location>
        <begin position="419"/>
        <end position="442"/>
    </location>
</feature>
<protein>
    <recommendedName>
        <fullName evidence="8">Major facilitator superfamily (MFS) profile domain-containing protein</fullName>
    </recommendedName>
</protein>
<evidence type="ECO:0000256" key="1">
    <source>
        <dbReference type="ARBA" id="ARBA00022692"/>
    </source>
</evidence>
<keyword evidence="3 4" id="KW-0472">Membrane</keyword>
<evidence type="ECO:0000313" key="7">
    <source>
        <dbReference type="Proteomes" id="UP001142055"/>
    </source>
</evidence>